<dbReference type="PROSITE" id="PS50109">
    <property type="entry name" value="HIS_KIN"/>
    <property type="match status" value="1"/>
</dbReference>
<dbReference type="PANTHER" id="PTHR45339:SF1">
    <property type="entry name" value="HYBRID SIGNAL TRANSDUCTION HISTIDINE KINASE J"/>
    <property type="match status" value="1"/>
</dbReference>
<dbReference type="InterPro" id="IPR036890">
    <property type="entry name" value="HATPase_C_sf"/>
</dbReference>
<dbReference type="PANTHER" id="PTHR45339">
    <property type="entry name" value="HYBRID SIGNAL TRANSDUCTION HISTIDINE KINASE J"/>
    <property type="match status" value="1"/>
</dbReference>
<dbReference type="InterPro" id="IPR001789">
    <property type="entry name" value="Sig_transdc_resp-reg_receiver"/>
</dbReference>
<dbReference type="SUPFAM" id="SSF47384">
    <property type="entry name" value="Homodimeric domain of signal transducing histidine kinase"/>
    <property type="match status" value="1"/>
</dbReference>
<keyword evidence="4" id="KW-0808">Transferase</keyword>
<dbReference type="Gene3D" id="3.30.565.10">
    <property type="entry name" value="Histidine kinase-like ATPase, C-terminal domain"/>
    <property type="match status" value="1"/>
</dbReference>
<dbReference type="Pfam" id="PF13188">
    <property type="entry name" value="PAS_8"/>
    <property type="match status" value="1"/>
</dbReference>
<dbReference type="RefSeq" id="WP_085441281.1">
    <property type="nucleotide sequence ID" value="NZ_LVJN01000016.1"/>
</dbReference>
<dbReference type="InterPro" id="IPR029016">
    <property type="entry name" value="GAF-like_dom_sf"/>
</dbReference>
<feature type="domain" description="PAS" evidence="15">
    <location>
        <begin position="154"/>
        <end position="196"/>
    </location>
</feature>
<dbReference type="Gene3D" id="3.30.450.20">
    <property type="entry name" value="PAS domain"/>
    <property type="match status" value="1"/>
</dbReference>
<protein>
    <recommendedName>
        <fullName evidence="10">Sensory/regulatory protein RpfC</fullName>
        <ecNumber evidence="2">2.7.13.3</ecNumber>
    </recommendedName>
</protein>
<feature type="domain" description="Response regulatory" evidence="14">
    <location>
        <begin position="18"/>
        <end position="135"/>
    </location>
</feature>
<dbReference type="CDD" id="cd00082">
    <property type="entry name" value="HisKA"/>
    <property type="match status" value="1"/>
</dbReference>
<dbReference type="GO" id="GO:0000155">
    <property type="term" value="F:phosphorelay sensor kinase activity"/>
    <property type="evidence" value="ECO:0007669"/>
    <property type="project" value="InterPro"/>
</dbReference>
<dbReference type="FunFam" id="3.30.565.10:FF:000010">
    <property type="entry name" value="Sensor histidine kinase RcsC"/>
    <property type="match status" value="1"/>
</dbReference>
<reference evidence="16 17" key="1">
    <citation type="journal article" date="2016" name="BMC Genomics">
        <title>Combined genomic and structural analyses of a cultured magnetotactic bacterium reveals its niche adaptation to a dynamic environment.</title>
        <authorList>
            <person name="Araujo A.C."/>
            <person name="Morillo V."/>
            <person name="Cypriano J."/>
            <person name="Teixeira L.C."/>
            <person name="Leao P."/>
            <person name="Lyra S."/>
            <person name="Almeida L.G."/>
            <person name="Bazylinski D.A."/>
            <person name="Vasconcellos A.T."/>
            <person name="Abreu F."/>
            <person name="Lins U."/>
        </authorList>
    </citation>
    <scope>NUCLEOTIDE SEQUENCE [LARGE SCALE GENOMIC DNA]</scope>
    <source>
        <strain evidence="16 17">IT-1</strain>
    </source>
</reference>
<keyword evidence="5" id="KW-0547">Nucleotide-binding</keyword>
<dbReference type="PRINTS" id="PR00344">
    <property type="entry name" value="BCTRLSENSOR"/>
</dbReference>
<dbReference type="SUPFAM" id="SSF55781">
    <property type="entry name" value="GAF domain-like"/>
    <property type="match status" value="1"/>
</dbReference>
<dbReference type="NCBIfam" id="TIGR00229">
    <property type="entry name" value="sensory_box"/>
    <property type="match status" value="1"/>
</dbReference>
<dbReference type="SUPFAM" id="SSF55785">
    <property type="entry name" value="PYP-like sensor domain (PAS domain)"/>
    <property type="match status" value="1"/>
</dbReference>
<sequence>MSSGLNHEAEEPFDDSIRVLLVDDQESTAVGLRRMIGGLVGLQIEYCADPLQAVARIQAFQPTVILLDIQMARQDGITLLIKLRGQQRTSHIPIIMLSVEDNPDTKAQAFAMGANDYLVKLPASSELLARLQHHSNAYINYCRHERSQAKLSAQSAQIRAIVDSALDAIVLLDEEGGIQRANPAAATLFELSLSQLQEMSFAQLVTLPGVESDHFSDRIQSLISRHNECLGIRANGSFTLEASISPMRLIGRNHYAAHLRDITLRKSQEAQILAFNRTLEDQVRTRTQELQTINTRLEYEIEARRAAQQQEHRALEAQNLVNQLLHIGLTTDPLSERLDAILQAIINSSCLPKPNGGAVFILDSVAQDLKLMAHHGLSESAIAQCANVPSDQCASAYPERSASGQVELMTCEISCLQYAFEQHNVPVEGMKCIALLSGRRNLGVLVLFLDPRQKALDESHQLLLDSLSRTLAILIDRDRVEVMERDKLSAEAANHAKSAFLATMSHEIRTPINTVLGLSELLLETRVDEEQYDYLQTLHRAGETLLAVINDILDLSKIEAGQLHLENTVFNPRHVLARTLDLFLMKAREKGVALTLNVDERVPMRVLGDSNRLRQVVMNLVSNAIKFTQEGNISVEARPHPDIADHILFSVQDTGIGIASDKQQSIFEPFVQAESATTRRFGGTGLGLSICRQLIEKMSGEIHLSSNPDEGSRFLFHLLLPAVSESVDESEQNAQALADAKTDQERRQDSDRRSSDRRCGLDRRAELERRSGDRRSLDRRRLRRHKPDEDAPILNADSREIRLLLVDDTEDNRTLIRAFLKNVPLQLSEAVNGQEAFEQFQQNEFDLVFMDVQMPIMDGHAATRAIRAWEHEQKRAPTPIVAFTAFAMQNDVNQALDAGCNMHLTKPISKNRLLEVVKELTSN</sequence>
<feature type="compositionally biased region" description="Basic and acidic residues" evidence="12">
    <location>
        <begin position="740"/>
        <end position="762"/>
    </location>
</feature>
<dbReference type="InterPro" id="IPR036097">
    <property type="entry name" value="HisK_dim/P_sf"/>
</dbReference>
<dbReference type="PROSITE" id="PS50112">
    <property type="entry name" value="PAS"/>
    <property type="match status" value="1"/>
</dbReference>
<dbReference type="Gene3D" id="1.10.287.130">
    <property type="match status" value="1"/>
</dbReference>
<dbReference type="PROSITE" id="PS50110">
    <property type="entry name" value="RESPONSE_REGULATORY"/>
    <property type="match status" value="2"/>
</dbReference>
<dbReference type="InterPro" id="IPR003594">
    <property type="entry name" value="HATPase_dom"/>
</dbReference>
<dbReference type="Pfam" id="PF00072">
    <property type="entry name" value="Response_reg"/>
    <property type="match status" value="2"/>
</dbReference>
<name>A0A1Y2K762_9PROT</name>
<accession>A0A1Y2K762</accession>
<dbReference type="InterPro" id="IPR004358">
    <property type="entry name" value="Sig_transdc_His_kin-like_C"/>
</dbReference>
<evidence type="ECO:0000256" key="4">
    <source>
        <dbReference type="ARBA" id="ARBA00022679"/>
    </source>
</evidence>
<dbReference type="SMART" id="SM00388">
    <property type="entry name" value="HisKA"/>
    <property type="match status" value="1"/>
</dbReference>
<feature type="modified residue" description="4-aspartylphosphate" evidence="11">
    <location>
        <position position="851"/>
    </location>
</feature>
<dbReference type="SUPFAM" id="SSF52172">
    <property type="entry name" value="CheY-like"/>
    <property type="match status" value="2"/>
</dbReference>
<dbReference type="InterPro" id="IPR005467">
    <property type="entry name" value="His_kinase_dom"/>
</dbReference>
<evidence type="ECO:0000256" key="10">
    <source>
        <dbReference type="ARBA" id="ARBA00068150"/>
    </source>
</evidence>
<dbReference type="Proteomes" id="UP000194003">
    <property type="component" value="Unassembled WGS sequence"/>
</dbReference>
<organism evidence="16 17">
    <name type="scientific">Magnetofaba australis IT-1</name>
    <dbReference type="NCBI Taxonomy" id="1434232"/>
    <lineage>
        <taxon>Bacteria</taxon>
        <taxon>Pseudomonadati</taxon>
        <taxon>Pseudomonadota</taxon>
        <taxon>Magnetococcia</taxon>
        <taxon>Magnetococcales</taxon>
        <taxon>Magnetococcaceae</taxon>
        <taxon>Magnetofaba</taxon>
    </lineage>
</organism>
<dbReference type="InterPro" id="IPR035965">
    <property type="entry name" value="PAS-like_dom_sf"/>
</dbReference>
<keyword evidence="6" id="KW-0418">Kinase</keyword>
<evidence type="ECO:0000259" key="14">
    <source>
        <dbReference type="PROSITE" id="PS50110"/>
    </source>
</evidence>
<evidence type="ECO:0000256" key="9">
    <source>
        <dbReference type="ARBA" id="ARBA00064003"/>
    </source>
</evidence>
<dbReference type="CDD" id="cd17546">
    <property type="entry name" value="REC_hyHK_CKI1_RcsC-like"/>
    <property type="match status" value="1"/>
</dbReference>
<dbReference type="InterPro" id="IPR011006">
    <property type="entry name" value="CheY-like_superfamily"/>
</dbReference>
<evidence type="ECO:0000313" key="17">
    <source>
        <dbReference type="Proteomes" id="UP000194003"/>
    </source>
</evidence>
<dbReference type="SMART" id="SM00091">
    <property type="entry name" value="PAS"/>
    <property type="match status" value="2"/>
</dbReference>
<keyword evidence="3 11" id="KW-0597">Phosphoprotein</keyword>
<dbReference type="InterPro" id="IPR000014">
    <property type="entry name" value="PAS"/>
</dbReference>
<dbReference type="SMART" id="SM00448">
    <property type="entry name" value="REC"/>
    <property type="match status" value="2"/>
</dbReference>
<comment type="subunit">
    <text evidence="9">At low DSF concentrations, interacts with RpfF.</text>
</comment>
<dbReference type="GO" id="GO:0005524">
    <property type="term" value="F:ATP binding"/>
    <property type="evidence" value="ECO:0007669"/>
    <property type="project" value="UniProtKB-KW"/>
</dbReference>
<dbReference type="EC" id="2.7.13.3" evidence="2"/>
<feature type="region of interest" description="Disordered" evidence="12">
    <location>
        <begin position="729"/>
        <end position="762"/>
    </location>
</feature>
<dbReference type="EMBL" id="LVJN01000016">
    <property type="protein sequence ID" value="OSM06146.1"/>
    <property type="molecule type" value="Genomic_DNA"/>
</dbReference>
<feature type="domain" description="Response regulatory" evidence="14">
    <location>
        <begin position="802"/>
        <end position="921"/>
    </location>
</feature>
<gene>
    <name evidence="16" type="ORF">MAIT1_01109</name>
</gene>
<keyword evidence="7" id="KW-0067">ATP-binding</keyword>
<evidence type="ECO:0000256" key="6">
    <source>
        <dbReference type="ARBA" id="ARBA00022777"/>
    </source>
</evidence>
<feature type="modified residue" description="4-aspartylphosphate" evidence="11">
    <location>
        <position position="68"/>
    </location>
</feature>
<feature type="domain" description="Histidine kinase" evidence="13">
    <location>
        <begin position="503"/>
        <end position="722"/>
    </location>
</feature>
<evidence type="ECO:0000313" key="16">
    <source>
        <dbReference type="EMBL" id="OSM06146.1"/>
    </source>
</evidence>
<evidence type="ECO:0000256" key="12">
    <source>
        <dbReference type="SAM" id="MobiDB-lite"/>
    </source>
</evidence>
<evidence type="ECO:0000256" key="5">
    <source>
        <dbReference type="ARBA" id="ARBA00022741"/>
    </source>
</evidence>
<evidence type="ECO:0000256" key="8">
    <source>
        <dbReference type="ARBA" id="ARBA00023012"/>
    </source>
</evidence>
<evidence type="ECO:0000256" key="2">
    <source>
        <dbReference type="ARBA" id="ARBA00012438"/>
    </source>
</evidence>
<dbReference type="CDD" id="cd00130">
    <property type="entry name" value="PAS"/>
    <property type="match status" value="1"/>
</dbReference>
<comment type="caution">
    <text evidence="16">The sequence shown here is derived from an EMBL/GenBank/DDBJ whole genome shotgun (WGS) entry which is preliminary data.</text>
</comment>
<keyword evidence="17" id="KW-1185">Reference proteome</keyword>
<dbReference type="OrthoDB" id="9791542at2"/>
<keyword evidence="8" id="KW-0902">Two-component regulatory system</keyword>
<evidence type="ECO:0000256" key="3">
    <source>
        <dbReference type="ARBA" id="ARBA00022553"/>
    </source>
</evidence>
<dbReference type="AlphaFoldDB" id="A0A1Y2K762"/>
<comment type="catalytic activity">
    <reaction evidence="1">
        <text>ATP + protein L-histidine = ADP + protein N-phospho-L-histidine.</text>
        <dbReference type="EC" id="2.7.13.3"/>
    </reaction>
</comment>
<dbReference type="CDD" id="cd16922">
    <property type="entry name" value="HATPase_EvgS-ArcB-TorS-like"/>
    <property type="match status" value="1"/>
</dbReference>
<dbReference type="InterPro" id="IPR003661">
    <property type="entry name" value="HisK_dim/P_dom"/>
</dbReference>
<dbReference type="Gene3D" id="3.40.50.2300">
    <property type="match status" value="2"/>
</dbReference>
<evidence type="ECO:0000256" key="1">
    <source>
        <dbReference type="ARBA" id="ARBA00000085"/>
    </source>
</evidence>
<proteinExistence type="predicted"/>
<dbReference type="Gene3D" id="3.30.450.40">
    <property type="match status" value="1"/>
</dbReference>
<evidence type="ECO:0000256" key="7">
    <source>
        <dbReference type="ARBA" id="ARBA00022840"/>
    </source>
</evidence>
<dbReference type="Pfam" id="PF00512">
    <property type="entry name" value="HisKA"/>
    <property type="match status" value="1"/>
</dbReference>
<evidence type="ECO:0000259" key="13">
    <source>
        <dbReference type="PROSITE" id="PS50109"/>
    </source>
</evidence>
<dbReference type="FunFam" id="1.10.287.130:FF:000002">
    <property type="entry name" value="Two-component osmosensing histidine kinase"/>
    <property type="match status" value="1"/>
</dbReference>
<dbReference type="SMART" id="SM00387">
    <property type="entry name" value="HATPase_c"/>
    <property type="match status" value="1"/>
</dbReference>
<dbReference type="SUPFAM" id="SSF55874">
    <property type="entry name" value="ATPase domain of HSP90 chaperone/DNA topoisomerase II/histidine kinase"/>
    <property type="match status" value="1"/>
</dbReference>
<evidence type="ECO:0000256" key="11">
    <source>
        <dbReference type="PROSITE-ProRule" id="PRU00169"/>
    </source>
</evidence>
<dbReference type="Pfam" id="PF02518">
    <property type="entry name" value="HATPase_c"/>
    <property type="match status" value="1"/>
</dbReference>
<evidence type="ECO:0000259" key="15">
    <source>
        <dbReference type="PROSITE" id="PS50112"/>
    </source>
</evidence>
<dbReference type="STRING" id="1434232.MAIT1_01109"/>